<protein>
    <submittedName>
        <fullName evidence="8">S22AD protein</fullName>
    </submittedName>
</protein>
<keyword evidence="2 6" id="KW-0812">Transmembrane</keyword>
<dbReference type="GO" id="GO:0016020">
    <property type="term" value="C:membrane"/>
    <property type="evidence" value="ECO:0007669"/>
    <property type="project" value="UniProtKB-SubCell"/>
</dbReference>
<dbReference type="OrthoDB" id="5296287at2759"/>
<dbReference type="EMBL" id="WBMW01003850">
    <property type="protein sequence ID" value="NXC46123.1"/>
    <property type="molecule type" value="Genomic_DNA"/>
</dbReference>
<dbReference type="AlphaFoldDB" id="A0A851NTE7"/>
<dbReference type="InterPro" id="IPR036259">
    <property type="entry name" value="MFS_trans_sf"/>
</dbReference>
<feature type="transmembrane region" description="Helical" evidence="6">
    <location>
        <begin position="392"/>
        <end position="408"/>
    </location>
</feature>
<proteinExistence type="predicted"/>
<organism evidence="8 9">
    <name type="scientific">Penelope pileata</name>
    <dbReference type="NCBI Taxonomy" id="1118817"/>
    <lineage>
        <taxon>Eukaryota</taxon>
        <taxon>Metazoa</taxon>
        <taxon>Chordata</taxon>
        <taxon>Craniata</taxon>
        <taxon>Vertebrata</taxon>
        <taxon>Euteleostomi</taxon>
        <taxon>Archelosauria</taxon>
        <taxon>Archosauria</taxon>
        <taxon>Dinosauria</taxon>
        <taxon>Saurischia</taxon>
        <taxon>Theropoda</taxon>
        <taxon>Coelurosauria</taxon>
        <taxon>Aves</taxon>
        <taxon>Neognathae</taxon>
        <taxon>Galloanserae</taxon>
        <taxon>Galliformes</taxon>
        <taxon>Cracidae</taxon>
        <taxon>Penelope</taxon>
    </lineage>
</organism>
<feature type="compositionally biased region" description="Basic and acidic residues" evidence="5">
    <location>
        <begin position="518"/>
        <end position="539"/>
    </location>
</feature>
<gene>
    <name evidence="8" type="primary">Slc22a13_0</name>
    <name evidence="8" type="ORF">PENPIL_R06733</name>
</gene>
<dbReference type="SUPFAM" id="SSF103473">
    <property type="entry name" value="MFS general substrate transporter"/>
    <property type="match status" value="1"/>
</dbReference>
<feature type="non-terminal residue" evidence="8">
    <location>
        <position position="539"/>
    </location>
</feature>
<feature type="transmembrane region" description="Helical" evidence="6">
    <location>
        <begin position="137"/>
        <end position="153"/>
    </location>
</feature>
<dbReference type="InterPro" id="IPR005829">
    <property type="entry name" value="Sugar_transporter_CS"/>
</dbReference>
<dbReference type="InterPro" id="IPR020846">
    <property type="entry name" value="MFS_dom"/>
</dbReference>
<name>A0A851NTE7_9GALL</name>
<feature type="region of interest" description="Disordered" evidence="5">
    <location>
        <begin position="506"/>
        <end position="539"/>
    </location>
</feature>
<dbReference type="PANTHER" id="PTHR24064">
    <property type="entry name" value="SOLUTE CARRIER FAMILY 22 MEMBER"/>
    <property type="match status" value="1"/>
</dbReference>
<evidence type="ECO:0000313" key="9">
    <source>
        <dbReference type="Proteomes" id="UP000613066"/>
    </source>
</evidence>
<dbReference type="Proteomes" id="UP000613066">
    <property type="component" value="Unassembled WGS sequence"/>
</dbReference>
<dbReference type="PROSITE" id="PS50850">
    <property type="entry name" value="MFS"/>
    <property type="match status" value="1"/>
</dbReference>
<evidence type="ECO:0000256" key="1">
    <source>
        <dbReference type="ARBA" id="ARBA00004141"/>
    </source>
</evidence>
<evidence type="ECO:0000313" key="8">
    <source>
        <dbReference type="EMBL" id="NXC46123.1"/>
    </source>
</evidence>
<dbReference type="PROSITE" id="PS00216">
    <property type="entry name" value="SUGAR_TRANSPORT_1"/>
    <property type="match status" value="1"/>
</dbReference>
<dbReference type="GO" id="GO:0022857">
    <property type="term" value="F:transmembrane transporter activity"/>
    <property type="evidence" value="ECO:0007669"/>
    <property type="project" value="InterPro"/>
</dbReference>
<evidence type="ECO:0000259" key="7">
    <source>
        <dbReference type="PROSITE" id="PS50850"/>
    </source>
</evidence>
<evidence type="ECO:0000256" key="3">
    <source>
        <dbReference type="ARBA" id="ARBA00022989"/>
    </source>
</evidence>
<keyword evidence="9" id="KW-1185">Reference proteome</keyword>
<evidence type="ECO:0000256" key="6">
    <source>
        <dbReference type="SAM" id="Phobius"/>
    </source>
</evidence>
<accession>A0A851NTE7</accession>
<comment type="caution">
    <text evidence="8">The sequence shown here is derived from an EMBL/GenBank/DDBJ whole genome shotgun (WGS) entry which is preliminary data.</text>
</comment>
<feature type="transmembrane region" description="Helical" evidence="6">
    <location>
        <begin position="477"/>
        <end position="497"/>
    </location>
</feature>
<feature type="transmembrane region" description="Helical" evidence="6">
    <location>
        <begin position="165"/>
        <end position="184"/>
    </location>
</feature>
<feature type="transmembrane region" description="Helical" evidence="6">
    <location>
        <begin position="331"/>
        <end position="349"/>
    </location>
</feature>
<dbReference type="CDD" id="cd17374">
    <property type="entry name" value="MFS_OAT"/>
    <property type="match status" value="1"/>
</dbReference>
<keyword evidence="4 6" id="KW-0472">Membrane</keyword>
<feature type="non-terminal residue" evidence="8">
    <location>
        <position position="1"/>
    </location>
</feature>
<sequence>MVKFGDFIAALGNFGLYQKILVLLLSLPLLLNPFQMVGQVFMVVDEPHYCNTDWILAVGPNLTEEERWNLTLPRDADGAYEQCSMYSPVDWDLDSIVAYGLNATEKCSSGWVYPSAQQPSLLTEFNLVCDSKDLSDISQSVFMVGLLIGAMILGPLSDRIGRRPVLLVSIAIQSLVGLGTAFVPHFYVYMAFRLVIGAAVSGILITTVALATEWVGASYRPHAVIITHCFLATGQVVLAGLSYGIRNWRLLEIAGSAPMFALFFYFWVLPESARWLVTKGKIEEAKKFLLKAAAVNKRTIHPELLKQLKRETQTKSGSILDLLGKKHLRKVTLIMSCAWFMDSLVYYGLSLNITSFGLNIYLTQLAFGVVELPGRLCCIYLLQWFGRKKSQAVLLLLAGAMCLIIVGIPEDQAVAITVLAVIGKFASCASFSTSYVYSAELFPTIIRQTGMGLCSMAARVAGIIAPLIHLLEQYHRVIPMAVYGGATVLGGLFCFLLPETRGVDLADDTGTGSPQQKSRLETMSKTDSEEHGTDSERDV</sequence>
<comment type="subcellular location">
    <subcellularLocation>
        <location evidence="1">Membrane</location>
        <topology evidence="1">Multi-pass membrane protein</topology>
    </subcellularLocation>
</comment>
<keyword evidence="3 6" id="KW-1133">Transmembrane helix</keyword>
<reference evidence="8" key="1">
    <citation type="submission" date="2019-09" db="EMBL/GenBank/DDBJ databases">
        <title>Bird 10,000 Genomes (B10K) Project - Family phase.</title>
        <authorList>
            <person name="Zhang G."/>
        </authorList>
    </citation>
    <scope>NUCLEOTIDE SEQUENCE</scope>
    <source>
        <strain evidence="8">B10K-DU-001-08</strain>
        <tissue evidence="8">Muscle</tissue>
    </source>
</reference>
<feature type="transmembrane region" description="Helical" evidence="6">
    <location>
        <begin position="223"/>
        <end position="245"/>
    </location>
</feature>
<feature type="transmembrane region" description="Helical" evidence="6">
    <location>
        <begin position="190"/>
        <end position="211"/>
    </location>
</feature>
<dbReference type="Gene3D" id="1.20.1250.20">
    <property type="entry name" value="MFS general substrate transporter like domains"/>
    <property type="match status" value="1"/>
</dbReference>
<dbReference type="InterPro" id="IPR005828">
    <property type="entry name" value="MFS_sugar_transport-like"/>
</dbReference>
<feature type="transmembrane region" description="Helical" evidence="6">
    <location>
        <begin position="361"/>
        <end position="385"/>
    </location>
</feature>
<feature type="transmembrane region" description="Helical" evidence="6">
    <location>
        <begin position="251"/>
        <end position="269"/>
    </location>
</feature>
<feature type="transmembrane region" description="Helical" evidence="6">
    <location>
        <begin position="449"/>
        <end position="471"/>
    </location>
</feature>
<evidence type="ECO:0000256" key="4">
    <source>
        <dbReference type="ARBA" id="ARBA00023136"/>
    </source>
</evidence>
<evidence type="ECO:0000256" key="5">
    <source>
        <dbReference type="SAM" id="MobiDB-lite"/>
    </source>
</evidence>
<evidence type="ECO:0000256" key="2">
    <source>
        <dbReference type="ARBA" id="ARBA00022692"/>
    </source>
</evidence>
<dbReference type="Pfam" id="PF00083">
    <property type="entry name" value="Sugar_tr"/>
    <property type="match status" value="1"/>
</dbReference>
<feature type="domain" description="Major facilitator superfamily (MFS) profile" evidence="7">
    <location>
        <begin position="95"/>
        <end position="502"/>
    </location>
</feature>
<feature type="transmembrane region" description="Helical" evidence="6">
    <location>
        <begin position="414"/>
        <end position="437"/>
    </location>
</feature>